<sequence>MLPGQQRYRHRGAVLSSNDAAGALANETDLAFKAAVGIKAFGELTGLSKYSCISKERADLIYNQGLYTNEQKAHFVLQYPENLAFSKIPYNLYPDILLGLETFPQEPHKMSSTFFKSVRAEYRVPLDHRQD</sequence>
<dbReference type="InterPro" id="IPR052743">
    <property type="entry name" value="Glutaminase_GtaA"/>
</dbReference>
<proteinExistence type="predicted"/>
<dbReference type="Proteomes" id="UP000326877">
    <property type="component" value="Unassembled WGS sequence"/>
</dbReference>
<evidence type="ECO:0000313" key="2">
    <source>
        <dbReference type="EMBL" id="KAE8389216.1"/>
    </source>
</evidence>
<protein>
    <recommendedName>
        <fullName evidence="1">Glutaminase A central domain-containing protein</fullName>
    </recommendedName>
</protein>
<dbReference type="PANTHER" id="PTHR31987:SF14">
    <property type="entry name" value="PUTATIVE (AFU_ORTHOLOGUE AFUA_6G09910)-RELATED"/>
    <property type="match status" value="1"/>
</dbReference>
<reference evidence="2" key="1">
    <citation type="submission" date="2019-04" db="EMBL/GenBank/DDBJ databases">
        <title>Friends and foes A comparative genomics studyof 23 Aspergillus species from section Flavi.</title>
        <authorList>
            <consortium name="DOE Joint Genome Institute"/>
            <person name="Kjaerbolling I."/>
            <person name="Vesth T."/>
            <person name="Frisvad J.C."/>
            <person name="Nybo J.L."/>
            <person name="Theobald S."/>
            <person name="Kildgaard S."/>
            <person name="Isbrandt T."/>
            <person name="Kuo A."/>
            <person name="Sato A."/>
            <person name="Lyhne E.K."/>
            <person name="Kogle M.E."/>
            <person name="Wiebenga A."/>
            <person name="Kun R.S."/>
            <person name="Lubbers R.J."/>
            <person name="Makela M.R."/>
            <person name="Barry K."/>
            <person name="Chovatia M."/>
            <person name="Clum A."/>
            <person name="Daum C."/>
            <person name="Haridas S."/>
            <person name="He G."/>
            <person name="LaButti K."/>
            <person name="Lipzen A."/>
            <person name="Mondo S."/>
            <person name="Riley R."/>
            <person name="Salamov A."/>
            <person name="Simmons B.A."/>
            <person name="Magnuson J.K."/>
            <person name="Henrissat B."/>
            <person name="Mortensen U.H."/>
            <person name="Larsen T.O."/>
            <person name="Devries R.P."/>
            <person name="Grigoriev I.V."/>
            <person name="Machida M."/>
            <person name="Baker S.E."/>
            <person name="Andersen M.R."/>
        </authorList>
    </citation>
    <scope>NUCLEOTIDE SEQUENCE [LARGE SCALE GENOMIC DNA]</scope>
    <source>
        <strain evidence="2">IBT 14317</strain>
    </source>
</reference>
<dbReference type="InterPro" id="IPR032514">
    <property type="entry name" value="GtaA_central"/>
</dbReference>
<dbReference type="Pfam" id="PF16335">
    <property type="entry name" value="GtaA_6_Hairpin"/>
    <property type="match status" value="1"/>
</dbReference>
<dbReference type="PANTHER" id="PTHR31987">
    <property type="entry name" value="GLUTAMINASE A-RELATED"/>
    <property type="match status" value="1"/>
</dbReference>
<gene>
    <name evidence="2" type="ORF">BDV23DRAFT_184625</name>
</gene>
<evidence type="ECO:0000259" key="1">
    <source>
        <dbReference type="Pfam" id="PF16335"/>
    </source>
</evidence>
<name>A0A5N7C550_PETAA</name>
<dbReference type="AlphaFoldDB" id="A0A5N7C550"/>
<accession>A0A5N7C550</accession>
<organism evidence="2">
    <name type="scientific">Petromyces alliaceus</name>
    <name type="common">Aspergillus alliaceus</name>
    <dbReference type="NCBI Taxonomy" id="209559"/>
    <lineage>
        <taxon>Eukaryota</taxon>
        <taxon>Fungi</taxon>
        <taxon>Dikarya</taxon>
        <taxon>Ascomycota</taxon>
        <taxon>Pezizomycotina</taxon>
        <taxon>Eurotiomycetes</taxon>
        <taxon>Eurotiomycetidae</taxon>
        <taxon>Eurotiales</taxon>
        <taxon>Aspergillaceae</taxon>
        <taxon>Aspergillus</taxon>
        <taxon>Aspergillus subgen. Circumdati</taxon>
    </lineage>
</organism>
<dbReference type="OrthoDB" id="3918848at2759"/>
<feature type="domain" description="Glutaminase A central" evidence="1">
    <location>
        <begin position="15"/>
        <end position="130"/>
    </location>
</feature>
<dbReference type="EMBL" id="ML735268">
    <property type="protein sequence ID" value="KAE8389216.1"/>
    <property type="molecule type" value="Genomic_DNA"/>
</dbReference>